<accession>A0A915KLK3</accession>
<proteinExistence type="predicted"/>
<keyword evidence="2" id="KW-1185">Reference proteome</keyword>
<dbReference type="WBParaSite" id="nRc.2.0.1.t39717-RA">
    <property type="protein sequence ID" value="nRc.2.0.1.t39717-RA"/>
    <property type="gene ID" value="nRc.2.0.1.g39717"/>
</dbReference>
<protein>
    <submittedName>
        <fullName evidence="3">Uncharacterized protein</fullName>
    </submittedName>
</protein>
<sequence>MKRLEPTCWIINRIRACSFQSKWFTDGVYFILHETTARQRWRFSKDFDAELILKTGSAPLNSEVSQLDYYVTVGADGETSIKAVFVKNSLERFSVSALQSSEASQSVVDWRHCSVWLVDYGLRVITTKPKSQDDRNIFGDVPEIVLVVRDFYLLKDGTIDALDFSPSFKNYCMQFREAREISRKVLYKLRQDMKKRAHLFKEYEELTAYFSALSENDDSIFGIENYTTPPESRARTTFKRVHDRKCSKTQVSDVIPIQSTSNSTNLKTIIVRSARIQTNSKITGWTNDGHLSPLIRKSTNENSSFIRTQEVAEGNQRRKSIRLNNGCKDNRVETENLNKEMNIITVDLVSRMRASTSQNDTSDKHDNMMVENSEENASKDKRRKINAEVSTVPKNFKKLTTIRPINSDEKSCEHKIKLNLNSKDCNQNSGVFTSDCDVCKFSNFKMDDDIRNRCLELIFTTK</sequence>
<organism evidence="2 3">
    <name type="scientific">Romanomermis culicivorax</name>
    <name type="common">Nematode worm</name>
    <dbReference type="NCBI Taxonomy" id="13658"/>
    <lineage>
        <taxon>Eukaryota</taxon>
        <taxon>Metazoa</taxon>
        <taxon>Ecdysozoa</taxon>
        <taxon>Nematoda</taxon>
        <taxon>Enoplea</taxon>
        <taxon>Dorylaimia</taxon>
        <taxon>Mermithida</taxon>
        <taxon>Mermithoidea</taxon>
        <taxon>Mermithidae</taxon>
        <taxon>Romanomermis</taxon>
    </lineage>
</organism>
<evidence type="ECO:0000256" key="1">
    <source>
        <dbReference type="SAM" id="MobiDB-lite"/>
    </source>
</evidence>
<evidence type="ECO:0000313" key="2">
    <source>
        <dbReference type="Proteomes" id="UP000887565"/>
    </source>
</evidence>
<dbReference type="Proteomes" id="UP000887565">
    <property type="component" value="Unplaced"/>
</dbReference>
<name>A0A915KLK3_ROMCU</name>
<reference evidence="3" key="1">
    <citation type="submission" date="2022-11" db="UniProtKB">
        <authorList>
            <consortium name="WormBaseParasite"/>
        </authorList>
    </citation>
    <scope>IDENTIFICATION</scope>
</reference>
<feature type="region of interest" description="Disordered" evidence="1">
    <location>
        <begin position="355"/>
        <end position="388"/>
    </location>
</feature>
<dbReference type="AlphaFoldDB" id="A0A915KLK3"/>
<evidence type="ECO:0000313" key="3">
    <source>
        <dbReference type="WBParaSite" id="nRc.2.0.1.t39717-RA"/>
    </source>
</evidence>